<dbReference type="PRINTS" id="PR00420">
    <property type="entry name" value="RNGMNOXGNASE"/>
</dbReference>
<dbReference type="Gene3D" id="3.30.9.10">
    <property type="entry name" value="D-Amino Acid Oxidase, subunit A, domain 2"/>
    <property type="match status" value="1"/>
</dbReference>
<dbReference type="InterPro" id="IPR051205">
    <property type="entry name" value="UbiH/COQ6_monooxygenase"/>
</dbReference>
<evidence type="ECO:0000313" key="3">
    <source>
        <dbReference type="Proteomes" id="UP000242793"/>
    </source>
</evidence>
<keyword evidence="3" id="KW-1185">Reference proteome</keyword>
<dbReference type="STRING" id="428411.AOQ87_02130"/>
<dbReference type="GO" id="GO:0071949">
    <property type="term" value="F:FAD binding"/>
    <property type="evidence" value="ECO:0007669"/>
    <property type="project" value="InterPro"/>
</dbReference>
<dbReference type="GO" id="GO:0008681">
    <property type="term" value="F:2-octaprenyl-6-methoxyphenol hydroxylase activity"/>
    <property type="evidence" value="ECO:0007669"/>
    <property type="project" value="TreeGrafter"/>
</dbReference>
<dbReference type="RefSeq" id="WP_080626635.1">
    <property type="nucleotide sequence ID" value="NZ_CP012839.1"/>
</dbReference>
<dbReference type="Pfam" id="PF01494">
    <property type="entry name" value="FAD_binding_3"/>
    <property type="match status" value="1"/>
</dbReference>
<dbReference type="InterPro" id="IPR036188">
    <property type="entry name" value="FAD/NAD-bd_sf"/>
</dbReference>
<evidence type="ECO:0000313" key="2">
    <source>
        <dbReference type="EMBL" id="ARC53436.1"/>
    </source>
</evidence>
<dbReference type="PANTHER" id="PTHR43876:SF8">
    <property type="entry name" value="2-OCTAPRENYL-6-METHOXYPHENOL HYDROXYLASE"/>
    <property type="match status" value="1"/>
</dbReference>
<dbReference type="AlphaFoldDB" id="A0A1V0HKU2"/>
<protein>
    <recommendedName>
        <fullName evidence="1">FAD-binding domain-containing protein</fullName>
    </recommendedName>
</protein>
<reference evidence="2 3" key="1">
    <citation type="submission" date="2015-10" db="EMBL/GenBank/DDBJ databases">
        <title>Survey of human and primate louse endosymbionts.</title>
        <authorList>
            <person name="Boyd B.M."/>
        </authorList>
    </citation>
    <scope>NUCLEOTIDE SEQUENCE [LARGE SCALE GENOMIC DNA]</scope>
    <source>
        <strain evidence="2 3">PTSK</strain>
    </source>
</reference>
<dbReference type="KEGG" id="rped:AOQ87_02130"/>
<feature type="domain" description="FAD-binding" evidence="1">
    <location>
        <begin position="205"/>
        <end position="345"/>
    </location>
</feature>
<proteinExistence type="predicted"/>
<dbReference type="Proteomes" id="UP000242793">
    <property type="component" value="Chromosome"/>
</dbReference>
<sequence length="395" mass="45998">MTIIIVGGGLTGISLTLFLRYFCRKDLEIDLIENGGTKKNHSILQERTIFLNKSTLQKFKKIKALSDIRNHIYPVKSIYISKHGCKNLLKISSEEYLSCPFFGCTTLLSKVKRYLFKKVQLISNKSTRIHHPDQVNHIKYHKNYISARLKSGKILRAKLLISSCKINTDNGRYGIQWSEKCRQFATFMKFNTEKPFCGVSIERFTKNGSLAVLPNGTNHGTLIWFYDKDIKNNIDRLSKESFVRKVEEELPFFNNIFGKIQNLSRRSSFPIYVSTPDSVVNHRLILIGNAAQTVHPIAGQGFNLIVRDIYELSQIISKSMKKSEDFGSYMILQKYREKRKMDRIRVVQMTNMLSEIYNSSFYSYLFNIFFKFFSVSPDYLRKKLIRRILNTLHII</sequence>
<organism evidence="2 3">
    <name type="scientific">Candidatus Riesia pediculischaeffi</name>
    <dbReference type="NCBI Taxonomy" id="428411"/>
    <lineage>
        <taxon>Bacteria</taxon>
        <taxon>Pseudomonadati</taxon>
        <taxon>Pseudomonadota</taxon>
        <taxon>Gammaproteobacteria</taxon>
        <taxon>Enterobacterales</taxon>
        <taxon>Enterobacteriaceae</taxon>
        <taxon>Candidatus Riesia</taxon>
    </lineage>
</organism>
<dbReference type="EMBL" id="CP012839">
    <property type="protein sequence ID" value="ARC53436.1"/>
    <property type="molecule type" value="Genomic_DNA"/>
</dbReference>
<dbReference type="SUPFAM" id="SSF51905">
    <property type="entry name" value="FAD/NAD(P)-binding domain"/>
    <property type="match status" value="1"/>
</dbReference>
<dbReference type="InterPro" id="IPR002938">
    <property type="entry name" value="FAD-bd"/>
</dbReference>
<name>A0A1V0HKU2_9ENTR</name>
<gene>
    <name evidence="2" type="ORF">AOQ87_02130</name>
</gene>
<dbReference type="Gene3D" id="3.50.50.60">
    <property type="entry name" value="FAD/NAD(P)-binding domain"/>
    <property type="match status" value="2"/>
</dbReference>
<accession>A0A1V0HKU2</accession>
<evidence type="ECO:0000259" key="1">
    <source>
        <dbReference type="Pfam" id="PF01494"/>
    </source>
</evidence>
<dbReference type="PANTHER" id="PTHR43876">
    <property type="entry name" value="UBIQUINONE BIOSYNTHESIS MONOOXYGENASE COQ6, MITOCHONDRIAL"/>
    <property type="match status" value="1"/>
</dbReference>